<evidence type="ECO:0000313" key="1">
    <source>
        <dbReference type="EMBL" id="KFC17952.1"/>
    </source>
</evidence>
<reference evidence="1 2" key="1">
    <citation type="submission" date="2014-07" db="EMBL/GenBank/DDBJ databases">
        <title>Epilithonimonas lactis LMG 22401 Genome.</title>
        <authorList>
            <person name="Pipes S.E."/>
            <person name="Stropko S.J."/>
        </authorList>
    </citation>
    <scope>NUCLEOTIDE SEQUENCE [LARGE SCALE GENOMIC DNA]</scope>
    <source>
        <strain evidence="1 2">LMG 24401</strain>
    </source>
</reference>
<evidence type="ECO:0000313" key="2">
    <source>
        <dbReference type="Proteomes" id="UP000028623"/>
    </source>
</evidence>
<comment type="caution">
    <text evidence="1">The sequence shown here is derived from an EMBL/GenBank/DDBJ whole genome shotgun (WGS) entry which is preliminary data.</text>
</comment>
<gene>
    <name evidence="1" type="ORF">IO89_19325</name>
</gene>
<protein>
    <submittedName>
        <fullName evidence="1">Uncharacterized protein</fullName>
    </submittedName>
</protein>
<dbReference type="EMBL" id="JPLY01000009">
    <property type="protein sequence ID" value="KFC17952.1"/>
    <property type="molecule type" value="Genomic_DNA"/>
</dbReference>
<keyword evidence="2" id="KW-1185">Reference proteome</keyword>
<organism evidence="1 2">
    <name type="scientific">Epilithonimonas lactis</name>
    <dbReference type="NCBI Taxonomy" id="421072"/>
    <lineage>
        <taxon>Bacteria</taxon>
        <taxon>Pseudomonadati</taxon>
        <taxon>Bacteroidota</taxon>
        <taxon>Flavobacteriia</taxon>
        <taxon>Flavobacteriales</taxon>
        <taxon>Weeksellaceae</taxon>
        <taxon>Chryseobacterium group</taxon>
        <taxon>Epilithonimonas</taxon>
    </lineage>
</organism>
<dbReference type="STRING" id="421072.SAMN04488097_1053"/>
<dbReference type="eggNOG" id="ENOG50347U1">
    <property type="taxonomic scope" value="Bacteria"/>
</dbReference>
<dbReference type="OrthoDB" id="767591at2"/>
<dbReference type="RefSeq" id="WP_034979546.1">
    <property type="nucleotide sequence ID" value="NZ_FOFI01000001.1"/>
</dbReference>
<accession>A0A085B657</accession>
<dbReference type="AlphaFoldDB" id="A0A085B657"/>
<proteinExistence type="predicted"/>
<dbReference type="Proteomes" id="UP000028623">
    <property type="component" value="Unassembled WGS sequence"/>
</dbReference>
<sequence length="113" mass="12913">MKELNELENTLLEGLTNKYPQFTPHIPHLKVSERKLTGTGMNVELLYEDFNNEVDDTNALFSNGENIAIKGLKEGLSYVIDITVGQITAIEFSTYNEKWDGQLSEYKILEKEE</sequence>
<name>A0A085B657_9FLAO</name>